<accession>A0A2V4E2Q0</accession>
<dbReference type="InterPro" id="IPR028082">
    <property type="entry name" value="Peripla_BP_I"/>
</dbReference>
<dbReference type="SUPFAM" id="SSF53822">
    <property type="entry name" value="Periplasmic binding protein-like I"/>
    <property type="match status" value="1"/>
</dbReference>
<name>A0A2V4E2Q0_9GAMM</name>
<protein>
    <recommendedName>
        <fullName evidence="3">Periplasmic binding protein domain-containing protein</fullName>
    </recommendedName>
</protein>
<sequence>MVVGFDDTDDGIKSVERGKLAATGAQQPDKIDAIGGEIADKVIKGEKISPSIPVKLKLISK</sequence>
<dbReference type="Proteomes" id="UP000247483">
    <property type="component" value="Unassembled WGS sequence"/>
</dbReference>
<proteinExistence type="predicted"/>
<dbReference type="AlphaFoldDB" id="A0A2V4E2Q0"/>
<evidence type="ECO:0000313" key="1">
    <source>
        <dbReference type="EMBL" id="PXZ04594.1"/>
    </source>
</evidence>
<gene>
    <name evidence="1" type="ORF">DKK79_09605</name>
</gene>
<organism evidence="1 2">
    <name type="scientific">Gilliamella apicola</name>
    <dbReference type="NCBI Taxonomy" id="1196095"/>
    <lineage>
        <taxon>Bacteria</taxon>
        <taxon>Pseudomonadati</taxon>
        <taxon>Pseudomonadota</taxon>
        <taxon>Gammaproteobacteria</taxon>
        <taxon>Orbales</taxon>
        <taxon>Orbaceae</taxon>
        <taxon>Gilliamella</taxon>
    </lineage>
</organism>
<dbReference type="EMBL" id="QGLP01000005">
    <property type="protein sequence ID" value="PXZ04594.1"/>
    <property type="molecule type" value="Genomic_DNA"/>
</dbReference>
<comment type="caution">
    <text evidence="1">The sequence shown here is derived from an EMBL/GenBank/DDBJ whole genome shotgun (WGS) entry which is preliminary data.</text>
</comment>
<evidence type="ECO:0008006" key="3">
    <source>
        <dbReference type="Google" id="ProtNLM"/>
    </source>
</evidence>
<reference evidence="1 2" key="1">
    <citation type="submission" date="2018-05" db="EMBL/GenBank/DDBJ databases">
        <title>Reference genomes for bee gut microbiota database.</title>
        <authorList>
            <person name="Ellegaard K.M."/>
        </authorList>
    </citation>
    <scope>NUCLEOTIDE SEQUENCE [LARGE SCALE GENOMIC DNA]</scope>
    <source>
        <strain evidence="1 2">ESL0177</strain>
    </source>
</reference>
<dbReference type="Gene3D" id="3.40.50.2300">
    <property type="match status" value="2"/>
</dbReference>
<evidence type="ECO:0000313" key="2">
    <source>
        <dbReference type="Proteomes" id="UP000247483"/>
    </source>
</evidence>